<dbReference type="AlphaFoldDB" id="A0A6J6ML92"/>
<gene>
    <name evidence="1" type="ORF">UFOPK2292_00917</name>
</gene>
<reference evidence="1" key="1">
    <citation type="submission" date="2020-05" db="EMBL/GenBank/DDBJ databases">
        <authorList>
            <person name="Chiriac C."/>
            <person name="Salcher M."/>
            <person name="Ghai R."/>
            <person name="Kavagutti S V."/>
        </authorList>
    </citation>
    <scope>NUCLEOTIDE SEQUENCE</scope>
</reference>
<organism evidence="1">
    <name type="scientific">freshwater metagenome</name>
    <dbReference type="NCBI Taxonomy" id="449393"/>
    <lineage>
        <taxon>unclassified sequences</taxon>
        <taxon>metagenomes</taxon>
        <taxon>ecological metagenomes</taxon>
    </lineage>
</organism>
<accession>A0A6J6ML92</accession>
<name>A0A6J6ML92_9ZZZZ</name>
<protein>
    <submittedName>
        <fullName evidence="1">Unannotated protein</fullName>
    </submittedName>
</protein>
<evidence type="ECO:0000313" key="1">
    <source>
        <dbReference type="EMBL" id="CAB4673173.1"/>
    </source>
</evidence>
<proteinExistence type="predicted"/>
<dbReference type="EMBL" id="CAEZWU010000135">
    <property type="protein sequence ID" value="CAB4673173.1"/>
    <property type="molecule type" value="Genomic_DNA"/>
</dbReference>
<sequence length="389" mass="44891">MDDETNKQQLIVVWPYRFRDFDWQRFELEFLSEHFEVHIHELIDALTPEFTTAYANQSESERVTRFSSLKQWNREFRKISKDAVVFSHLRPVNFRLFIACFRLRISGATVVAFSTGGVSFSSVRVNPDKRDLPETIKKLLHFVRRNLLRIAMPHFVVVGGSEEVKRVRRDFPRSTKIVIANSSDFSTTIRLMKNETVTSKGAIYLDTGFPGFPRDEIIEKTSETVRPEDWYPNLSKFFETVERSLGLKVSISVHPKHVGRDHQPLFGERETLSGQTAECVSCCELVIATNSTAISYAIAFLKPLVLITSDKIQNNRDQYKSSLIQNISADTGATIFNIDRQYSEQEIRAALVINHAKYASYKQKYLTSRTDNKPNYQVILEEIINPQDY</sequence>